<gene>
    <name evidence="1" type="ORF">BYL167_LOCUS28111</name>
</gene>
<proteinExistence type="predicted"/>
<organism evidence="1 2">
    <name type="scientific">Rotaria magnacalcarata</name>
    <dbReference type="NCBI Taxonomy" id="392030"/>
    <lineage>
        <taxon>Eukaryota</taxon>
        <taxon>Metazoa</taxon>
        <taxon>Spiralia</taxon>
        <taxon>Gnathifera</taxon>
        <taxon>Rotifera</taxon>
        <taxon>Eurotatoria</taxon>
        <taxon>Bdelloidea</taxon>
        <taxon>Philodinida</taxon>
        <taxon>Philodinidae</taxon>
        <taxon>Rotaria</taxon>
    </lineage>
</organism>
<protein>
    <submittedName>
        <fullName evidence="1">Uncharacterized protein</fullName>
    </submittedName>
</protein>
<evidence type="ECO:0000313" key="2">
    <source>
        <dbReference type="Proteomes" id="UP000681967"/>
    </source>
</evidence>
<comment type="caution">
    <text evidence="1">The sequence shown here is derived from an EMBL/GenBank/DDBJ whole genome shotgun (WGS) entry which is preliminary data.</text>
</comment>
<sequence>MFQTPKVFQDDINLP</sequence>
<accession>A0A8S2TYP9</accession>
<feature type="non-terminal residue" evidence="1">
    <location>
        <position position="15"/>
    </location>
</feature>
<dbReference type="EMBL" id="CAJOBH010038696">
    <property type="protein sequence ID" value="CAF4316596.1"/>
    <property type="molecule type" value="Genomic_DNA"/>
</dbReference>
<evidence type="ECO:0000313" key="1">
    <source>
        <dbReference type="EMBL" id="CAF4316596.1"/>
    </source>
</evidence>
<reference evidence="1" key="1">
    <citation type="submission" date="2021-02" db="EMBL/GenBank/DDBJ databases">
        <authorList>
            <person name="Nowell W R."/>
        </authorList>
    </citation>
    <scope>NUCLEOTIDE SEQUENCE</scope>
</reference>
<dbReference type="Proteomes" id="UP000681967">
    <property type="component" value="Unassembled WGS sequence"/>
</dbReference>
<name>A0A8S2TYP9_9BILA</name>